<name>A0A2J5HFA5_9EURO</name>
<proteinExistence type="predicted"/>
<keyword evidence="1" id="KW-0732">Signal</keyword>
<organism evidence="2 3">
    <name type="scientific">Aspergillus taichungensis</name>
    <dbReference type="NCBI Taxonomy" id="482145"/>
    <lineage>
        <taxon>Eukaryota</taxon>
        <taxon>Fungi</taxon>
        <taxon>Dikarya</taxon>
        <taxon>Ascomycota</taxon>
        <taxon>Pezizomycotina</taxon>
        <taxon>Eurotiomycetes</taxon>
        <taxon>Eurotiomycetidae</taxon>
        <taxon>Eurotiales</taxon>
        <taxon>Aspergillaceae</taxon>
        <taxon>Aspergillus</taxon>
        <taxon>Aspergillus subgen. Circumdati</taxon>
    </lineage>
</organism>
<evidence type="ECO:0000313" key="2">
    <source>
        <dbReference type="EMBL" id="PLN75588.1"/>
    </source>
</evidence>
<feature type="chain" id="PRO_5014427949" description="Ig-like domain-containing protein" evidence="1">
    <location>
        <begin position="19"/>
        <end position="122"/>
    </location>
</feature>
<dbReference type="Proteomes" id="UP000235023">
    <property type="component" value="Unassembled WGS sequence"/>
</dbReference>
<evidence type="ECO:0000313" key="3">
    <source>
        <dbReference type="Proteomes" id="UP000235023"/>
    </source>
</evidence>
<gene>
    <name evidence="2" type="ORF">BDW42DRAFT_197675</name>
</gene>
<accession>A0A2J5HFA5</accession>
<feature type="signal peptide" evidence="1">
    <location>
        <begin position="1"/>
        <end position="18"/>
    </location>
</feature>
<sequence length="122" mass="13134">MKLTTASILTPLAPLVAANVCSDNAVAIGINLKNELAVFAQDCGVINWLPGHPRSPVDICKELGDPQKTAPWEVKCADGKIIRATHTKSDAVDHYTCRYGKDSGCSRAALDISYCCDYVQPQ</sequence>
<dbReference type="EMBL" id="KZ559643">
    <property type="protein sequence ID" value="PLN75588.1"/>
    <property type="molecule type" value="Genomic_DNA"/>
</dbReference>
<reference evidence="3" key="1">
    <citation type="submission" date="2017-12" db="EMBL/GenBank/DDBJ databases">
        <authorList>
            <consortium name="DOE Joint Genome Institute"/>
            <person name="Mondo S.J."/>
            <person name="Kjaerbolling I."/>
            <person name="Vesth T.C."/>
            <person name="Frisvad J.C."/>
            <person name="Nybo J.L."/>
            <person name="Theobald S."/>
            <person name="Kuo A."/>
            <person name="Bowyer P."/>
            <person name="Matsuda Y."/>
            <person name="Lyhne E.K."/>
            <person name="Kogle M.E."/>
            <person name="Clum A."/>
            <person name="Lipzen A."/>
            <person name="Salamov A."/>
            <person name="Ngan C.Y."/>
            <person name="Daum C."/>
            <person name="Chiniquy J."/>
            <person name="Barry K."/>
            <person name="LaButti K."/>
            <person name="Haridas S."/>
            <person name="Simmons B.A."/>
            <person name="Magnuson J.K."/>
            <person name="Mortensen U.H."/>
            <person name="Larsen T.O."/>
            <person name="Grigoriev I.V."/>
            <person name="Baker S.E."/>
            <person name="Andersen M.R."/>
            <person name="Nordberg H.P."/>
            <person name="Cantor M.N."/>
            <person name="Hua S.X."/>
        </authorList>
    </citation>
    <scope>NUCLEOTIDE SEQUENCE [LARGE SCALE GENOMIC DNA]</scope>
    <source>
        <strain evidence="3">IBT 19404</strain>
    </source>
</reference>
<evidence type="ECO:0008006" key="4">
    <source>
        <dbReference type="Google" id="ProtNLM"/>
    </source>
</evidence>
<protein>
    <recommendedName>
        <fullName evidence="4">Ig-like domain-containing protein</fullName>
    </recommendedName>
</protein>
<evidence type="ECO:0000256" key="1">
    <source>
        <dbReference type="SAM" id="SignalP"/>
    </source>
</evidence>
<keyword evidence="3" id="KW-1185">Reference proteome</keyword>
<dbReference type="AlphaFoldDB" id="A0A2J5HFA5"/>